<dbReference type="SUPFAM" id="SSF103647">
    <property type="entry name" value="TSP type-3 repeat"/>
    <property type="match status" value="1"/>
</dbReference>
<reference evidence="5" key="1">
    <citation type="submission" date="2023-01" db="EMBL/GenBank/DDBJ databases">
        <title>Complete genome sequence of Planctobacterium marinum strain Dej080120_11.</title>
        <authorList>
            <person name="Ueki S."/>
            <person name="Maruyama F."/>
        </authorList>
    </citation>
    <scope>NUCLEOTIDE SEQUENCE</scope>
    <source>
        <strain evidence="5">Dej080120_11</strain>
    </source>
</reference>
<dbReference type="Gene3D" id="2.130.10.130">
    <property type="entry name" value="Integrin alpha, N-terminal"/>
    <property type="match status" value="1"/>
</dbReference>
<evidence type="ECO:0000313" key="6">
    <source>
        <dbReference type="Proteomes" id="UP001333710"/>
    </source>
</evidence>
<dbReference type="GO" id="GO:0005509">
    <property type="term" value="F:calcium ion binding"/>
    <property type="evidence" value="ECO:0007669"/>
    <property type="project" value="InterPro"/>
</dbReference>
<dbReference type="InterPro" id="IPR028994">
    <property type="entry name" value="Integrin_alpha_N"/>
</dbReference>
<sequence length="2291" mass="258358">MRARAALATYCCIFISLFLPISAAAEDLLLSPYLGNNSETQFDARVLAISEQSGFVIFSSHSETIAGYEGQPNTTRNEAVYLKNLETEEVTLLSQTTSGEVTARIYTDTFSEITDNNSVFFVYYGSEPLSGSEYEGEWGDLDTLLFRLDLNSKIITPVPTPDVSYSSDYWMVTRNEYLYSYDRNNDQVLFSNDLGENWQALDITCRYGANFHDYTEAGEILFTCEDYNSDSVQFFDPETETLTTVSGIPPFETSRAYYNDGVEMSVNGDTILFAQNNTINLLSREAATTDQIDLGSMGLSDVRILTMDDSASFAILYARYGNRIYFDDETQYFTNNSPAYYYLPLTAGATPLRIDLYQADEGVSSTQFQRIFLSQDMTTVVLQGQYYVNGLRSAYSHSVEAMANHQFSTDLTEFNLTVTNDGVHTNQVSIEHNDTGELLFKIERYSAERGTTDTFWSTNSEFTDYQLGLKPGTNTYTAYPCDINMVCASDNGSSVEIETTDYAENHDWTLNITESSNYYSDRLQGTISNNNWPSSDRVRISYLNDLRKWYSNTLDYTFNIENNVDNLVMGVQPCTFSQLQNEDYVCAATASVKEIELPSQPEPQVLLSPDYSYIAVYFEQQQDIQYNILRRISDDEFTEVATNISSGWQDEDVTPGVNYQYQVQACDSSLSACRKSDTKYRRVDRDDFLSVNSVTVDTHSIIWRITSIFDSDEILVLRSSDGGEFNQIASLAPHATTFLDTGLVPGVRYEYQMQSRFNGETLDRVNVSRSTENLNSIIQASDAEITGLSVESNYAIGHNLSWDSVENATAYQIKVLLNGYSHKNLTIPATDAPSYFYNYQSQLNLRGSFEYRVTPVYSTCNEANNICEESLGVISSIVVESTKPTLVDKQLFPTNVVVSQQSLYGIVLEMSNSYLFDEFRIQRRIAGQEAWQYVGYIDDISSRDNTEFQDQSINLQSGETYEYQVQTCSSLLNQCATSTTHSIKYRGVRYAGEVIAPTITYENNQFNIDFNFDSDAFVGFAQLTATWNEYRNDSWTIENLSKNYTIQKDWRMSTGDTLNFSLRYCFHRPYWPYYESEDCTEYTEEIAVEITQSDGVLAPRLYWVNISTNDERNGFVINSRFETGTSYGRPETIEIFRATNGGYHQSIATVNVPDDDSYTVEYTDEGVEAGNHYTYATQACNSAGCSDYISSTIRLPQSGDDALPSKPEITHISQGEYTNQINIAFQGVSYDVNYYAYRADSQEGEFQRITSSSWRRVFEDDNLMADSTYYYRIDACNNAGCTESDVVAGKTASVYFSDSVEISGAALRETGNSSSSRLVLRGDTQAVDGMLDAFSGEMRFNQWLDLSEGWQISTTARVDADWSECTELLNFSLYLPQAENNYYSNRHSMSLGTLVYTGNGCTDNQELELFSLYLVSDLLGEPVIIESDLRESWQSFSMQFNEQGIFNFIIADEVIATSTEAIDLNIWKLAKFALTSNERWYEGSTYISYASLSVVAEPSLNEMDLISYYSPNFSAIHPRNIALYLSEEVDGSIQYLIIEEDSYDESNSVELQFGGRYNTYIKGLSPNRTYDLLVQKCRAETCGPFEYVREQTPSYQEYIYTSSIYANLDHQSQDIRIYLSSYVTDNADSYTIYREIVGEDDGKQSIAEFTVDDLFEHWLTSSDSFSVSDIIQGGQTAEYSYQVCNPIGCQESTRVDQITMPADSDSDGVLDPYDAFPNDPNESQDSDGDGIGNNADEDDDNDGIPDSIELANGMDPLNAYDAYEDMDGDGFNNTYEYLTSSEMNDADITPAETGVYESFASEKPKYVKISGDYVRDTLSWDGDFSIFAQFEDELAKPLTFTIEGKLTGDYLIFSEEYYRSRRFSLRVNGEQYDFSETPIRYLGSNGYFRYIGFPLEARDEAVTLELEFHGYGNYYPAAIYIDNLFIPMTDAKMVGQRVVADYDGDGKTDVAIRRGFLGTNYVLNSSDNEIQRIQFGSKEEDIQIEGDFDGDGIADVAVRRPSTGTWYVKNSSGSNLGSAREDGIQRIEFGAKEDDIPVAADYDGDGITDFAVRRASNSMWYIKNSSGSNYNSAREDGIQRVQFGLQEADIPVPADYDGDGISDIAFRRPSNSTWYILESSSGEIQRIKFGLQETDIPVPADYDGDGKADVAFRRPSNKTWYVLRSSDEVIERIQFGLNTADIPVVGDYDGDGKADIAVRRESNSMWYILQSSDGEIGRVNFGKSDGMVPVLAPVWEKLNMLGWQQDFIDATLAGRDSAAASEDEEVFYEKAEFFTHPELIEADRLNQEPMH</sequence>
<gene>
    <name evidence="5" type="ORF">MACH26_35610</name>
</gene>
<dbReference type="InterPro" id="IPR013517">
    <property type="entry name" value="FG-GAP"/>
</dbReference>
<dbReference type="Gene3D" id="2.60.40.10">
    <property type="entry name" value="Immunoglobulins"/>
    <property type="match status" value="2"/>
</dbReference>
<dbReference type="InterPro" id="IPR028974">
    <property type="entry name" value="TSP_type-3_rpt"/>
</dbReference>
<dbReference type="Gene3D" id="4.10.1080.10">
    <property type="entry name" value="TSP type-3 repeat"/>
    <property type="match status" value="1"/>
</dbReference>
<evidence type="ECO:0000256" key="1">
    <source>
        <dbReference type="ARBA" id="ARBA00022729"/>
    </source>
</evidence>
<feature type="region of interest" description="Disordered" evidence="2">
    <location>
        <begin position="1700"/>
        <end position="1751"/>
    </location>
</feature>
<evidence type="ECO:0000259" key="4">
    <source>
        <dbReference type="SMART" id="SM00060"/>
    </source>
</evidence>
<keyword evidence="1 3" id="KW-0732">Signal</keyword>
<evidence type="ECO:0000313" key="5">
    <source>
        <dbReference type="EMBL" id="BDX08040.1"/>
    </source>
</evidence>
<dbReference type="PANTHER" id="PTHR39431">
    <property type="entry name" value="FRPA/C-RELATED PROTEIN"/>
    <property type="match status" value="1"/>
</dbReference>
<feature type="domain" description="Fibronectin type-III" evidence="4">
    <location>
        <begin position="683"/>
        <end position="761"/>
    </location>
</feature>
<dbReference type="SUPFAM" id="SSF69304">
    <property type="entry name" value="Tricorn protease N-terminal domain"/>
    <property type="match status" value="1"/>
</dbReference>
<name>A0AA48I8R3_9ALTE</name>
<dbReference type="EMBL" id="AP027272">
    <property type="protein sequence ID" value="BDX08040.1"/>
    <property type="molecule type" value="Genomic_DNA"/>
</dbReference>
<dbReference type="InterPro" id="IPR003961">
    <property type="entry name" value="FN3_dom"/>
</dbReference>
<feature type="signal peptide" evidence="3">
    <location>
        <begin position="1"/>
        <end position="25"/>
    </location>
</feature>
<dbReference type="KEGG" id="pmaw:MACH26_35610"/>
<feature type="chain" id="PRO_5041238500" description="Fibronectin type-III domain-containing protein" evidence="3">
    <location>
        <begin position="26"/>
        <end position="2291"/>
    </location>
</feature>
<dbReference type="SUPFAM" id="SSF49265">
    <property type="entry name" value="Fibronectin type III"/>
    <property type="match status" value="2"/>
</dbReference>
<evidence type="ECO:0000256" key="3">
    <source>
        <dbReference type="SAM" id="SignalP"/>
    </source>
</evidence>
<dbReference type="PANTHER" id="PTHR39431:SF1">
    <property type="entry name" value="FRPA_C-RELATED PROTEIN"/>
    <property type="match status" value="1"/>
</dbReference>
<keyword evidence="6" id="KW-1185">Reference proteome</keyword>
<feature type="domain" description="Fibronectin type-III" evidence="4">
    <location>
        <begin position="1204"/>
        <end position="1282"/>
    </location>
</feature>
<dbReference type="RefSeq" id="WP_338294126.1">
    <property type="nucleotide sequence ID" value="NZ_AP027272.1"/>
</dbReference>
<dbReference type="Pfam" id="PF13517">
    <property type="entry name" value="FG-GAP_3"/>
    <property type="match status" value="2"/>
</dbReference>
<feature type="domain" description="Fibronectin type-III" evidence="4">
    <location>
        <begin position="1130"/>
        <end position="1186"/>
    </location>
</feature>
<dbReference type="SUPFAM" id="SSF69318">
    <property type="entry name" value="Integrin alpha N-terminal domain"/>
    <property type="match status" value="1"/>
</dbReference>
<dbReference type="SMART" id="SM00060">
    <property type="entry name" value="FN3"/>
    <property type="match status" value="4"/>
</dbReference>
<protein>
    <recommendedName>
        <fullName evidence="4">Fibronectin type-III domain-containing protein</fullName>
    </recommendedName>
</protein>
<feature type="domain" description="Fibronectin type-III" evidence="4">
    <location>
        <begin position="598"/>
        <end position="671"/>
    </location>
</feature>
<dbReference type="InterPro" id="IPR036116">
    <property type="entry name" value="FN3_sf"/>
</dbReference>
<dbReference type="InterPro" id="IPR013783">
    <property type="entry name" value="Ig-like_fold"/>
</dbReference>
<dbReference type="Proteomes" id="UP001333710">
    <property type="component" value="Chromosome"/>
</dbReference>
<proteinExistence type="predicted"/>
<accession>A0AA48I8R3</accession>
<organism evidence="5 6">
    <name type="scientific">Planctobacterium marinum</name>
    <dbReference type="NCBI Taxonomy" id="1631968"/>
    <lineage>
        <taxon>Bacteria</taxon>
        <taxon>Pseudomonadati</taxon>
        <taxon>Pseudomonadota</taxon>
        <taxon>Gammaproteobacteria</taxon>
        <taxon>Alteromonadales</taxon>
        <taxon>Alteromonadaceae</taxon>
        <taxon>Planctobacterium</taxon>
    </lineage>
</organism>
<evidence type="ECO:0000256" key="2">
    <source>
        <dbReference type="SAM" id="MobiDB-lite"/>
    </source>
</evidence>